<evidence type="ECO:0000313" key="2">
    <source>
        <dbReference type="EMBL" id="SCY98063.1"/>
    </source>
</evidence>
<dbReference type="SUPFAM" id="SSF56219">
    <property type="entry name" value="DNase I-like"/>
    <property type="match status" value="1"/>
</dbReference>
<keyword evidence="2" id="KW-0255">Endonuclease</keyword>
<dbReference type="InterPro" id="IPR036691">
    <property type="entry name" value="Endo/exonu/phosph_ase_sf"/>
</dbReference>
<dbReference type="Proteomes" id="UP000199354">
    <property type="component" value="Unassembled WGS sequence"/>
</dbReference>
<dbReference type="Gene3D" id="3.60.10.10">
    <property type="entry name" value="Endonuclease/exonuclease/phosphatase"/>
    <property type="match status" value="1"/>
</dbReference>
<dbReference type="GO" id="GO:0004527">
    <property type="term" value="F:exonuclease activity"/>
    <property type="evidence" value="ECO:0007669"/>
    <property type="project" value="UniProtKB-KW"/>
</dbReference>
<feature type="domain" description="Endonuclease/exonuclease/phosphatase" evidence="1">
    <location>
        <begin position="4"/>
        <end position="150"/>
    </location>
</feature>
<reference evidence="2 3" key="1">
    <citation type="submission" date="2016-10" db="EMBL/GenBank/DDBJ databases">
        <authorList>
            <person name="de Groot N.N."/>
        </authorList>
    </citation>
    <scope>NUCLEOTIDE SEQUENCE [LARGE SCALE GENOMIC DNA]</scope>
    <source>
        <strain evidence="2 3">CGMCC 1.7031</strain>
    </source>
</reference>
<gene>
    <name evidence="2" type="ORF">SAMN02927903_03225</name>
</gene>
<dbReference type="InterPro" id="IPR005135">
    <property type="entry name" value="Endo/exonuclease/phosphatase"/>
</dbReference>
<accession>A0A1G5KBR7</accession>
<evidence type="ECO:0000313" key="3">
    <source>
        <dbReference type="Proteomes" id="UP000199354"/>
    </source>
</evidence>
<dbReference type="Pfam" id="PF03372">
    <property type="entry name" value="Exo_endo_phos"/>
    <property type="match status" value="1"/>
</dbReference>
<keyword evidence="2" id="KW-0540">Nuclease</keyword>
<proteinExistence type="predicted"/>
<dbReference type="OrthoDB" id="2079671at2"/>
<dbReference type="STRING" id="490189.SAMN02927903_03225"/>
<dbReference type="RefSeq" id="WP_091146953.1">
    <property type="nucleotide sequence ID" value="NZ_FMVF01000027.1"/>
</dbReference>
<sequence length="223" mass="25671">MKIVSWNLERPNNNPKSIKNTFIVDLIEKISPDIIFLTETNSSINFSEYFCHKSEELPEIHENQRYKTGENRITIFSKFPIERVIETYDSYTAICCQVNSEIGELLLYGSIIGSFGGKDEFFKNDLRNQKSEIEILARNHNLIYSGDLNISFSGFPYPSKNVIYDMSDFFKSNSLRNITSGNENSAIHVVTSEEILNTKKVTQEMINIQPQISDHNLVIVEMH</sequence>
<dbReference type="EMBL" id="FMVF01000027">
    <property type="protein sequence ID" value="SCY98063.1"/>
    <property type="molecule type" value="Genomic_DNA"/>
</dbReference>
<dbReference type="GO" id="GO:0004519">
    <property type="term" value="F:endonuclease activity"/>
    <property type="evidence" value="ECO:0007669"/>
    <property type="project" value="UniProtKB-KW"/>
</dbReference>
<organism evidence="2 3">
    <name type="scientific">Flavobacterium caeni</name>
    <dbReference type="NCBI Taxonomy" id="490189"/>
    <lineage>
        <taxon>Bacteria</taxon>
        <taxon>Pseudomonadati</taxon>
        <taxon>Bacteroidota</taxon>
        <taxon>Flavobacteriia</taxon>
        <taxon>Flavobacteriales</taxon>
        <taxon>Flavobacteriaceae</taxon>
        <taxon>Flavobacterium</taxon>
    </lineage>
</organism>
<protein>
    <submittedName>
        <fullName evidence="2">Endonuclease/Exonuclease/phosphatase family protein</fullName>
    </submittedName>
</protein>
<name>A0A1G5KBR7_9FLAO</name>
<keyword evidence="2" id="KW-0269">Exonuclease</keyword>
<dbReference type="AlphaFoldDB" id="A0A1G5KBR7"/>
<evidence type="ECO:0000259" key="1">
    <source>
        <dbReference type="Pfam" id="PF03372"/>
    </source>
</evidence>
<keyword evidence="3" id="KW-1185">Reference proteome</keyword>
<keyword evidence="2" id="KW-0378">Hydrolase</keyword>